<evidence type="ECO:0000313" key="4">
    <source>
        <dbReference type="Proteomes" id="UP000030645"/>
    </source>
</evidence>
<dbReference type="Proteomes" id="UP000030645">
    <property type="component" value="Unassembled WGS sequence"/>
</dbReference>
<organism evidence="3 4">
    <name type="scientific">Morus notabilis</name>
    <dbReference type="NCBI Taxonomy" id="981085"/>
    <lineage>
        <taxon>Eukaryota</taxon>
        <taxon>Viridiplantae</taxon>
        <taxon>Streptophyta</taxon>
        <taxon>Embryophyta</taxon>
        <taxon>Tracheophyta</taxon>
        <taxon>Spermatophyta</taxon>
        <taxon>Magnoliopsida</taxon>
        <taxon>eudicotyledons</taxon>
        <taxon>Gunneridae</taxon>
        <taxon>Pentapetalae</taxon>
        <taxon>rosids</taxon>
        <taxon>fabids</taxon>
        <taxon>Rosales</taxon>
        <taxon>Moraceae</taxon>
        <taxon>Moreae</taxon>
        <taxon>Morus</taxon>
    </lineage>
</organism>
<dbReference type="PANTHER" id="PTHR37222">
    <property type="entry name" value="OS02G0718000 PROTEIN"/>
    <property type="match status" value="1"/>
</dbReference>
<dbReference type="STRING" id="981085.W9SME1"/>
<keyword evidence="2" id="KW-0812">Transmembrane</keyword>
<reference evidence="4" key="1">
    <citation type="submission" date="2013-01" db="EMBL/GenBank/DDBJ databases">
        <title>Draft Genome Sequence of a Mulberry Tree, Morus notabilis C.K. Schneid.</title>
        <authorList>
            <person name="He N."/>
            <person name="Zhao S."/>
        </authorList>
    </citation>
    <scope>NUCLEOTIDE SEQUENCE</scope>
</reference>
<keyword evidence="2" id="KW-0472">Membrane</keyword>
<feature type="transmembrane region" description="Helical" evidence="2">
    <location>
        <begin position="171"/>
        <end position="188"/>
    </location>
</feature>
<dbReference type="EMBL" id="KE624505">
    <property type="protein sequence ID" value="EXC48804.1"/>
    <property type="molecule type" value="Genomic_DNA"/>
</dbReference>
<evidence type="ECO:0008006" key="5">
    <source>
        <dbReference type="Google" id="ProtNLM"/>
    </source>
</evidence>
<feature type="compositionally biased region" description="Basic and acidic residues" evidence="1">
    <location>
        <begin position="19"/>
        <end position="35"/>
    </location>
</feature>
<name>W9SME1_9ROSA</name>
<feature type="transmembrane region" description="Helical" evidence="2">
    <location>
        <begin position="107"/>
        <end position="127"/>
    </location>
</feature>
<keyword evidence="2" id="KW-1133">Transmembrane helix</keyword>
<feature type="transmembrane region" description="Helical" evidence="2">
    <location>
        <begin position="79"/>
        <end position="101"/>
    </location>
</feature>
<evidence type="ECO:0000256" key="1">
    <source>
        <dbReference type="SAM" id="MobiDB-lite"/>
    </source>
</evidence>
<evidence type="ECO:0000256" key="2">
    <source>
        <dbReference type="SAM" id="Phobius"/>
    </source>
</evidence>
<sequence length="190" mass="21357">MQETDEWNLTQIIPSLVQDNKDEAGKESSEKEPQKPKTAYPSQDPEFKHQEIEGPTVERDLSALANETRQSLQGMMKTIYGLSRALALLGLAHLGHGVWIPYSTGEILVLESVESVVAFGFSMSMAFMLRRSLKPLYFFKKMEEQGRLQILTLTLQVAKNLNLLFLRIRALSYLSIAALSSALLLTLLSR</sequence>
<keyword evidence="4" id="KW-1185">Reference proteome</keyword>
<gene>
    <name evidence="3" type="ORF">L484_000817</name>
</gene>
<accession>W9SME1</accession>
<dbReference type="AlphaFoldDB" id="W9SME1"/>
<dbReference type="eggNOG" id="ENOG502RIUS">
    <property type="taxonomic scope" value="Eukaryota"/>
</dbReference>
<dbReference type="PANTHER" id="PTHR37222:SF1">
    <property type="entry name" value="OS02G0718000 PROTEIN"/>
    <property type="match status" value="1"/>
</dbReference>
<evidence type="ECO:0000313" key="3">
    <source>
        <dbReference type="EMBL" id="EXC48804.1"/>
    </source>
</evidence>
<feature type="region of interest" description="Disordered" evidence="1">
    <location>
        <begin position="1"/>
        <end position="48"/>
    </location>
</feature>
<protein>
    <recommendedName>
        <fullName evidence="5">Transmembrane protein</fullName>
    </recommendedName>
</protein>
<proteinExistence type="predicted"/>